<dbReference type="PANTHER" id="PTHR47988">
    <property type="entry name" value="SOMATIC EMBRYOGENESIS RECEPTOR KINASE 1"/>
    <property type="match status" value="1"/>
</dbReference>
<organism evidence="6 7">
    <name type="scientific">Striga hermonthica</name>
    <name type="common">Purple witchweed</name>
    <name type="synonym">Buchnera hermonthica</name>
    <dbReference type="NCBI Taxonomy" id="68872"/>
    <lineage>
        <taxon>Eukaryota</taxon>
        <taxon>Viridiplantae</taxon>
        <taxon>Streptophyta</taxon>
        <taxon>Embryophyta</taxon>
        <taxon>Tracheophyta</taxon>
        <taxon>Spermatophyta</taxon>
        <taxon>Magnoliopsida</taxon>
        <taxon>eudicotyledons</taxon>
        <taxon>Gunneridae</taxon>
        <taxon>Pentapetalae</taxon>
        <taxon>asterids</taxon>
        <taxon>lamiids</taxon>
        <taxon>Lamiales</taxon>
        <taxon>Orobanchaceae</taxon>
        <taxon>Buchnereae</taxon>
        <taxon>Striga</taxon>
    </lineage>
</organism>
<gene>
    <name evidence="6" type="ORF">SHERM_02742</name>
</gene>
<name>A0A9N7NPR1_STRHE</name>
<accession>A0A9N7NPR1</accession>
<evidence type="ECO:0000256" key="1">
    <source>
        <dbReference type="ARBA" id="ARBA00022614"/>
    </source>
</evidence>
<keyword evidence="1" id="KW-0433">Leucine-rich repeat</keyword>
<proteinExistence type="predicted"/>
<dbReference type="AlphaFoldDB" id="A0A9N7NPR1"/>
<reference evidence="6" key="1">
    <citation type="submission" date="2019-12" db="EMBL/GenBank/DDBJ databases">
        <authorList>
            <person name="Scholes J."/>
        </authorList>
    </citation>
    <scope>NUCLEOTIDE SEQUENCE</scope>
</reference>
<comment type="caution">
    <text evidence="6">The sequence shown here is derived from an EMBL/GenBank/DDBJ whole genome shotgun (WGS) entry which is preliminary data.</text>
</comment>
<evidence type="ECO:0000256" key="3">
    <source>
        <dbReference type="ARBA" id="ARBA00022737"/>
    </source>
</evidence>
<dbReference type="Gene3D" id="3.80.10.10">
    <property type="entry name" value="Ribonuclease Inhibitor"/>
    <property type="match status" value="1"/>
</dbReference>
<dbReference type="Pfam" id="PF13855">
    <property type="entry name" value="LRR_8"/>
    <property type="match status" value="1"/>
</dbReference>
<protein>
    <submittedName>
        <fullName evidence="6">Leucine-rich repeat (LRR) family protein</fullName>
    </submittedName>
</protein>
<feature type="domain" description="Leucine-rich repeat-containing N-terminal plant-type" evidence="5">
    <location>
        <begin position="24"/>
        <end position="61"/>
    </location>
</feature>
<dbReference type="Proteomes" id="UP001153555">
    <property type="component" value="Unassembled WGS sequence"/>
</dbReference>
<keyword evidence="7" id="KW-1185">Reference proteome</keyword>
<dbReference type="PROSITE" id="PS51450">
    <property type="entry name" value="LRR"/>
    <property type="match status" value="1"/>
</dbReference>
<keyword evidence="3" id="KW-0677">Repeat</keyword>
<feature type="signal peptide" evidence="4">
    <location>
        <begin position="1"/>
        <end position="21"/>
    </location>
</feature>
<dbReference type="PRINTS" id="PR00019">
    <property type="entry name" value="LEURICHRPT"/>
</dbReference>
<evidence type="ECO:0000259" key="5">
    <source>
        <dbReference type="Pfam" id="PF08263"/>
    </source>
</evidence>
<dbReference type="Pfam" id="PF08263">
    <property type="entry name" value="LRRNT_2"/>
    <property type="match status" value="1"/>
</dbReference>
<evidence type="ECO:0000256" key="4">
    <source>
        <dbReference type="SAM" id="SignalP"/>
    </source>
</evidence>
<dbReference type="InterPro" id="IPR013210">
    <property type="entry name" value="LRR_N_plant-typ"/>
</dbReference>
<dbReference type="InterPro" id="IPR032675">
    <property type="entry name" value="LRR_dom_sf"/>
</dbReference>
<dbReference type="EMBL" id="CACSLK010028053">
    <property type="protein sequence ID" value="CAA0834937.1"/>
    <property type="molecule type" value="Genomic_DNA"/>
</dbReference>
<dbReference type="FunFam" id="3.80.10.10:FF:000024">
    <property type="entry name" value="Somatic embryogenesis receptor kinase 1"/>
    <property type="match status" value="1"/>
</dbReference>
<dbReference type="OrthoDB" id="1748906at2759"/>
<sequence length="197" mass="21641">MSTGQLLAVCFVLMFMHFIHANIEVDALVALKASFDDPSGILQSWDSTLDSPCTFFHVTCNSNNKVTRVDLSNAGFSADSLPHELGNLAELQYLELYDNHISGNMSVVPWLSLTNLVSLDLYSNNLSWVIPGTLGKLSNLKFIRLNNNNLEGPLSPEFSDLQNLEQLDLSNNNLGCDLTNNPYLTGPCTDAPCRSNS</sequence>
<dbReference type="SUPFAM" id="SSF52058">
    <property type="entry name" value="L domain-like"/>
    <property type="match status" value="1"/>
</dbReference>
<feature type="chain" id="PRO_5040305239" evidence="4">
    <location>
        <begin position="22"/>
        <end position="197"/>
    </location>
</feature>
<evidence type="ECO:0000313" key="7">
    <source>
        <dbReference type="Proteomes" id="UP001153555"/>
    </source>
</evidence>
<evidence type="ECO:0000313" key="6">
    <source>
        <dbReference type="EMBL" id="CAA0834937.1"/>
    </source>
</evidence>
<keyword evidence="2 4" id="KW-0732">Signal</keyword>
<dbReference type="InterPro" id="IPR001611">
    <property type="entry name" value="Leu-rich_rpt"/>
</dbReference>
<evidence type="ECO:0000256" key="2">
    <source>
        <dbReference type="ARBA" id="ARBA00022729"/>
    </source>
</evidence>